<evidence type="ECO:0000313" key="1">
    <source>
        <dbReference type="Proteomes" id="UP000887576"/>
    </source>
</evidence>
<accession>A0AC34PX26</accession>
<dbReference type="Proteomes" id="UP000887576">
    <property type="component" value="Unplaced"/>
</dbReference>
<evidence type="ECO:0000313" key="2">
    <source>
        <dbReference type="WBParaSite" id="JU765_v2.g10845.t1"/>
    </source>
</evidence>
<proteinExistence type="predicted"/>
<reference evidence="2" key="1">
    <citation type="submission" date="2022-11" db="UniProtKB">
        <authorList>
            <consortium name="WormBaseParasite"/>
        </authorList>
    </citation>
    <scope>IDENTIFICATION</scope>
</reference>
<name>A0AC34PX26_9BILA</name>
<dbReference type="WBParaSite" id="JU765_v2.g10845.t1">
    <property type="protein sequence ID" value="JU765_v2.g10845.t1"/>
    <property type="gene ID" value="JU765_v2.g10845"/>
</dbReference>
<organism evidence="1 2">
    <name type="scientific">Panagrolaimus sp. JU765</name>
    <dbReference type="NCBI Taxonomy" id="591449"/>
    <lineage>
        <taxon>Eukaryota</taxon>
        <taxon>Metazoa</taxon>
        <taxon>Ecdysozoa</taxon>
        <taxon>Nematoda</taxon>
        <taxon>Chromadorea</taxon>
        <taxon>Rhabditida</taxon>
        <taxon>Tylenchina</taxon>
        <taxon>Panagrolaimomorpha</taxon>
        <taxon>Panagrolaimoidea</taxon>
        <taxon>Panagrolaimidae</taxon>
        <taxon>Panagrolaimus</taxon>
    </lineage>
</organism>
<sequence length="1238" mass="135367">MIKWIICAVALVANIAGAPMTEPGPPGPVDASQGQPQFRPQIDCGRLGNGNYVYGCSATFYQCANGEAHPQICHRSLVLDPEQNACEIPAKVAVCQGDKMQNPSIVRAKDPFNCQGKPAGMYFLDCSGAYAYCDGAGNLGRRTCPAGTALDEARAMCDWPANVPACNKNIKHEKRNSGPPTLPRTAGEMTPQVPMGVAAPGYGPVQQSPPVLPQKPKEPQQPYGQQQSPPLLPRPQPQEPKDPYPQPVQNSPPQVPQQPYPQPQAPTLPPRPRDPYQPPQQSPPVLPQRPQNPYSQPPQQSPPQEPLMPVAPQLPIAPEFDCTTRADGIYASPSGGCVSFFWKCAHGQSFKYTCPQDLFFSIDKVECHRREDVPECNGQQRSPPQGPLEWKPPATLPPAQSPPMLPQQPQQPYGQPQLPPQQAPPIVPQQPQQPYGQPQLPPQQAPPMVPQQPQQPYGQYQPPQQTPPVVPQQPQTPYGQPQLPPQQSPPRPADNWCQGKSDGYQGEGCSSHYWYCAVGTTTRMHCPSGLFFDIETHQCNHKEWVVACGGQKPTQPPAQQSPPSFNCIGKTDGFYYSKACEKVFVQCVSGVAHFRNCPSNLVFNPNTEACDYVEACSELKPAQNPPQNPIGDHGNFNNYYGQSQTTQAPPQQSPPSFDCLGKSDGFYLQGQCISTYIQCANGIAHQYTCPAGLVFTGEMCEYKDICLSPTTPPAQNPPMIPQQPQQPYGQPQLPPQQAPPMVPQQPQQPYGQYQPPQQTPPVVPQQPQTPYGQPQLPPQQSPPRPADNWCQQNGKSDGYQGEGCSSHYWYCAAGTTTKMNCPAGLFFDIETHQCNHKEFIVACGGQKPTQPPAQSPPMIPQQPQQPYGQPQLPPQQAPPMVPQQPQQPYGQYQPPQQTPPVVPQQPQTPYGQPQMPPQQSPPVSIEDFCQRKNLNDGFYGEGCNNFFFVCSAGTTKKISCPAGLWYDVETRQCDHKELIVACGGQKPTQPPAQNPPMIPQQPQNPYGQPQLPPQQSPPAPVFDCSGKANGYYVQGCSSDYFFCNAGFAITLNCPAGTFYSAQTEHCDYKSNVVECGGQAPTQPPAAQSPVLPPQRPIQPQQPQQPYGQPPVQQAPPQQPATPAPAWVPQPYQPSQPQPQPQQQSPPMPTQIESVNTNPCLSLGNGIYGRKCSRFFFVCTNAKTFDFICPRDQAFDVKTSKCAFKTLISTCPEFQQVATPAPQQSPPVSQAVNPYSGGY</sequence>
<protein>
    <submittedName>
        <fullName evidence="2">Chitin-binding type-2 domain-containing protein</fullName>
    </submittedName>
</protein>